<keyword evidence="4" id="KW-1185">Reference proteome</keyword>
<accession>A0AAE3VVL3</accession>
<dbReference type="GO" id="GO:0006508">
    <property type="term" value="P:proteolysis"/>
    <property type="evidence" value="ECO:0007669"/>
    <property type="project" value="UniProtKB-KW"/>
</dbReference>
<dbReference type="RefSeq" id="WP_307236207.1">
    <property type="nucleotide sequence ID" value="NZ_JAUSUZ010000001.1"/>
</dbReference>
<comment type="caution">
    <text evidence="3">The sequence shown here is derived from an EMBL/GenBank/DDBJ whole genome shotgun (WGS) entry which is preliminary data.</text>
</comment>
<keyword evidence="1" id="KW-1133">Transmembrane helix</keyword>
<evidence type="ECO:0000259" key="2">
    <source>
        <dbReference type="Pfam" id="PF02517"/>
    </source>
</evidence>
<keyword evidence="3" id="KW-0378">Hydrolase</keyword>
<protein>
    <submittedName>
        <fullName evidence="3">Membrane protease YdiL (CAAX protease family)</fullName>
    </submittedName>
</protein>
<dbReference type="GO" id="GO:0004175">
    <property type="term" value="F:endopeptidase activity"/>
    <property type="evidence" value="ECO:0007669"/>
    <property type="project" value="UniProtKB-ARBA"/>
</dbReference>
<dbReference type="InterPro" id="IPR042150">
    <property type="entry name" value="MmRce1-like"/>
</dbReference>
<dbReference type="Pfam" id="PF02517">
    <property type="entry name" value="Rce1-like"/>
    <property type="match status" value="1"/>
</dbReference>
<feature type="transmembrane region" description="Helical" evidence="1">
    <location>
        <begin position="106"/>
        <end position="125"/>
    </location>
</feature>
<proteinExistence type="predicted"/>
<evidence type="ECO:0000313" key="3">
    <source>
        <dbReference type="EMBL" id="MDQ0364641.1"/>
    </source>
</evidence>
<feature type="domain" description="CAAX prenyl protease 2/Lysostaphin resistance protein A-like" evidence="2">
    <location>
        <begin position="110"/>
        <end position="213"/>
    </location>
</feature>
<dbReference type="PANTHER" id="PTHR35797:SF1">
    <property type="entry name" value="PROTEASE"/>
    <property type="match status" value="1"/>
</dbReference>
<feature type="transmembrane region" description="Helical" evidence="1">
    <location>
        <begin position="229"/>
        <end position="246"/>
    </location>
</feature>
<dbReference type="AlphaFoldDB" id="A0AAE3VVL3"/>
<keyword evidence="3" id="KW-0645">Protease</keyword>
<keyword evidence="1" id="KW-0472">Membrane</keyword>
<feature type="transmembrane region" description="Helical" evidence="1">
    <location>
        <begin position="78"/>
        <end position="99"/>
    </location>
</feature>
<dbReference type="InterPro" id="IPR003675">
    <property type="entry name" value="Rce1/LyrA-like_dom"/>
</dbReference>
<gene>
    <name evidence="3" type="ORF">J2S42_001310</name>
</gene>
<organism evidence="3 4">
    <name type="scientific">Catenuloplanes indicus</name>
    <dbReference type="NCBI Taxonomy" id="137267"/>
    <lineage>
        <taxon>Bacteria</taxon>
        <taxon>Bacillati</taxon>
        <taxon>Actinomycetota</taxon>
        <taxon>Actinomycetes</taxon>
        <taxon>Micromonosporales</taxon>
        <taxon>Micromonosporaceae</taxon>
        <taxon>Catenuloplanes</taxon>
    </lineage>
</organism>
<feature type="transmembrane region" description="Helical" evidence="1">
    <location>
        <begin position="145"/>
        <end position="169"/>
    </location>
</feature>
<keyword evidence="1" id="KW-0812">Transmembrane</keyword>
<dbReference type="Proteomes" id="UP001240236">
    <property type="component" value="Unassembled WGS sequence"/>
</dbReference>
<feature type="transmembrane region" description="Helical" evidence="1">
    <location>
        <begin position="6"/>
        <end position="26"/>
    </location>
</feature>
<name>A0AAE3VVL3_9ACTN</name>
<evidence type="ECO:0000313" key="4">
    <source>
        <dbReference type="Proteomes" id="UP001240236"/>
    </source>
</evidence>
<evidence type="ECO:0000256" key="1">
    <source>
        <dbReference type="SAM" id="Phobius"/>
    </source>
</evidence>
<dbReference type="GO" id="GO:0080120">
    <property type="term" value="P:CAAX-box protein maturation"/>
    <property type="evidence" value="ECO:0007669"/>
    <property type="project" value="UniProtKB-ARBA"/>
</dbReference>
<feature type="transmembrane region" description="Helical" evidence="1">
    <location>
        <begin position="176"/>
        <end position="195"/>
    </location>
</feature>
<dbReference type="PANTHER" id="PTHR35797">
    <property type="entry name" value="PROTEASE-RELATED"/>
    <property type="match status" value="1"/>
</dbReference>
<sequence>MSIRVKGILVFLAVAFGGTWSYLLVARLGFGLSLVNPLVQLPGAMMPAIAAVVVRRWVTREGFADAGLRPRWHWTWLAAWLLPVAVTVLMLAIAAVSGWWRPGGELGVVVFAMGLAVVCAPLYWGEEFGWTSFLWPRLVPGRPMASMWATGLIWAVWHYPLAFLGYTALPDHTVSMGLWTAVFVLYEVMLVWLYAKSGTVWVPTLAHAGNNMVTGLLSEELLGSVSDRGVLVCTVLALAVVCLPMLRSRVFRRPFRATAAPAPRLH</sequence>
<dbReference type="EMBL" id="JAUSUZ010000001">
    <property type="protein sequence ID" value="MDQ0364641.1"/>
    <property type="molecule type" value="Genomic_DNA"/>
</dbReference>
<reference evidence="3 4" key="1">
    <citation type="submission" date="2023-07" db="EMBL/GenBank/DDBJ databases">
        <title>Sequencing the genomes of 1000 actinobacteria strains.</title>
        <authorList>
            <person name="Klenk H.-P."/>
        </authorList>
    </citation>
    <scope>NUCLEOTIDE SEQUENCE [LARGE SCALE GENOMIC DNA]</scope>
    <source>
        <strain evidence="3 4">DSM 44709</strain>
    </source>
</reference>